<evidence type="ECO:0000313" key="8">
    <source>
        <dbReference type="Proteomes" id="UP001150925"/>
    </source>
</evidence>
<evidence type="ECO:0000313" key="7">
    <source>
        <dbReference type="EMBL" id="KAJ1951730.1"/>
    </source>
</evidence>
<dbReference type="InterPro" id="IPR011419">
    <property type="entry name" value="ATP12_ATP_synth-F1-assembly"/>
</dbReference>
<comment type="similarity">
    <text evidence="2">Belongs to the ATP12 family.</text>
</comment>
<accession>A0A9W8AI51</accession>
<keyword evidence="4" id="KW-0496">Mitochondrion</keyword>
<dbReference type="OrthoDB" id="5673at2759"/>
<dbReference type="Pfam" id="PF07542">
    <property type="entry name" value="ATP12"/>
    <property type="match status" value="1"/>
</dbReference>
<dbReference type="InterPro" id="IPR042272">
    <property type="entry name" value="ATP12_ATP_synth-F1-assembly_N"/>
</dbReference>
<dbReference type="GO" id="GO:0005739">
    <property type="term" value="C:mitochondrion"/>
    <property type="evidence" value="ECO:0007669"/>
    <property type="project" value="UniProtKB-SubCell"/>
</dbReference>
<organism evidence="7 8">
    <name type="scientific">Dispira parvispora</name>
    <dbReference type="NCBI Taxonomy" id="1520584"/>
    <lineage>
        <taxon>Eukaryota</taxon>
        <taxon>Fungi</taxon>
        <taxon>Fungi incertae sedis</taxon>
        <taxon>Zoopagomycota</taxon>
        <taxon>Kickxellomycotina</taxon>
        <taxon>Dimargaritomycetes</taxon>
        <taxon>Dimargaritales</taxon>
        <taxon>Dimargaritaceae</taxon>
        <taxon>Dispira</taxon>
    </lineage>
</organism>
<dbReference type="AlphaFoldDB" id="A0A9W8AI51"/>
<dbReference type="Gene3D" id="3.30.2180.10">
    <property type="entry name" value="ATP12-like"/>
    <property type="match status" value="1"/>
</dbReference>
<evidence type="ECO:0000256" key="3">
    <source>
        <dbReference type="ARBA" id="ARBA00022946"/>
    </source>
</evidence>
<evidence type="ECO:0000256" key="5">
    <source>
        <dbReference type="ARBA" id="ARBA00023186"/>
    </source>
</evidence>
<keyword evidence="5" id="KW-0143">Chaperone</keyword>
<dbReference type="SUPFAM" id="SSF160909">
    <property type="entry name" value="ATP12-like"/>
    <property type="match status" value="1"/>
</dbReference>
<evidence type="ECO:0000256" key="4">
    <source>
        <dbReference type="ARBA" id="ARBA00023128"/>
    </source>
</evidence>
<reference evidence="7" key="1">
    <citation type="submission" date="2022-07" db="EMBL/GenBank/DDBJ databases">
        <title>Phylogenomic reconstructions and comparative analyses of Kickxellomycotina fungi.</title>
        <authorList>
            <person name="Reynolds N.K."/>
            <person name="Stajich J.E."/>
            <person name="Barry K."/>
            <person name="Grigoriev I.V."/>
            <person name="Crous P."/>
            <person name="Smith M.E."/>
        </authorList>
    </citation>
    <scope>NUCLEOTIDE SEQUENCE</scope>
    <source>
        <strain evidence="7">RSA 1196</strain>
    </source>
</reference>
<dbReference type="Gene3D" id="1.10.3580.10">
    <property type="entry name" value="ATP12 ATPase"/>
    <property type="match status" value="1"/>
</dbReference>
<proteinExistence type="inferred from homology"/>
<comment type="subcellular location">
    <subcellularLocation>
        <location evidence="1">Mitochondrion</location>
    </subcellularLocation>
</comment>
<gene>
    <name evidence="7" type="primary">atp12</name>
    <name evidence="7" type="ORF">IWQ62_006384</name>
</gene>
<dbReference type="Proteomes" id="UP001150925">
    <property type="component" value="Unassembled WGS sequence"/>
</dbReference>
<dbReference type="EMBL" id="JANBPY010003439">
    <property type="protein sequence ID" value="KAJ1951730.1"/>
    <property type="molecule type" value="Genomic_DNA"/>
</dbReference>
<dbReference type="PANTHER" id="PTHR21013:SF10">
    <property type="entry name" value="ATP SYNTHASE MITOCHONDRIAL F1 COMPLEX ASSEMBLY FACTOR 2"/>
    <property type="match status" value="1"/>
</dbReference>
<evidence type="ECO:0000256" key="2">
    <source>
        <dbReference type="ARBA" id="ARBA00008231"/>
    </source>
</evidence>
<feature type="region of interest" description="Disordered" evidence="6">
    <location>
        <begin position="32"/>
        <end position="65"/>
    </location>
</feature>
<protein>
    <submittedName>
        <fullName evidence="7">Chaperone</fullName>
    </submittedName>
</protein>
<dbReference type="GO" id="GO:0033615">
    <property type="term" value="P:mitochondrial proton-transporting ATP synthase complex assembly"/>
    <property type="evidence" value="ECO:0007669"/>
    <property type="project" value="TreeGrafter"/>
</dbReference>
<evidence type="ECO:0000256" key="6">
    <source>
        <dbReference type="SAM" id="MobiDB-lite"/>
    </source>
</evidence>
<comment type="caution">
    <text evidence="7">The sequence shown here is derived from an EMBL/GenBank/DDBJ whole genome shotgun (WGS) entry which is preliminary data.</text>
</comment>
<keyword evidence="3" id="KW-0809">Transit peptide</keyword>
<dbReference type="InterPro" id="IPR023335">
    <property type="entry name" value="ATP12_ortho_dom_sf"/>
</dbReference>
<sequence>MWTVNLIRTPRWASQFAVSSPRQLGLRRLTTTVSHSTQDLPKETTGELPQTQTQTQTPTPPRQPTRFWKRVTLEPTTESGGGWTVNLDQRAIRTPAGQRLVLGPHQRTLGLLLVGEWDSQDRVLKPHALPLTSLVARSIDGLHTSEQRQKVVDQLMRYLQTDAICNQQTFPQALVDLQTQYWTSVIEWAQNHYGVTIHTTDQLFGMSQSAETERVLRSHVETFSPLQLAAFERVVLHTKSFLLGLALIQRKISVEDAAQAAQVEVLAQIKQWGYVEDTHDVNEEDMRRMLGAVACTLLTSKS</sequence>
<keyword evidence="8" id="KW-1185">Reference proteome</keyword>
<name>A0A9W8AI51_9FUNG</name>
<dbReference type="PANTHER" id="PTHR21013">
    <property type="entry name" value="ATP SYNTHASE MITOCHONDRIAL F1 COMPLEX ASSEMBLY FACTOR 2/ATP12 PROTEIN, MITOCHONDRIAL PRECURSOR"/>
    <property type="match status" value="1"/>
</dbReference>
<evidence type="ECO:0000256" key="1">
    <source>
        <dbReference type="ARBA" id="ARBA00004173"/>
    </source>
</evidence>